<evidence type="ECO:0008006" key="3">
    <source>
        <dbReference type="Google" id="ProtNLM"/>
    </source>
</evidence>
<evidence type="ECO:0000313" key="1">
    <source>
        <dbReference type="EMBL" id="MCE5170769.1"/>
    </source>
</evidence>
<proteinExistence type="predicted"/>
<reference evidence="1 2" key="1">
    <citation type="submission" date="2021-11" db="EMBL/GenBank/DDBJ databases">
        <title>Draft genome sequence of Paenibacillus profundus YoMME, a new Gram-positive bacteria with exoelectrogenic properties.</title>
        <authorList>
            <person name="Hubenova Y."/>
            <person name="Hubenova E."/>
            <person name="Manasiev Y."/>
            <person name="Peykov S."/>
            <person name="Mitov M."/>
        </authorList>
    </citation>
    <scope>NUCLEOTIDE SEQUENCE [LARGE SCALE GENOMIC DNA]</scope>
    <source>
        <strain evidence="1 2">YoMME</strain>
    </source>
</reference>
<dbReference type="Proteomes" id="UP001199916">
    <property type="component" value="Unassembled WGS sequence"/>
</dbReference>
<sequence>MGVFDVLKSKDGRELPFDPAVLSREYSIDIQAEVVHSMLDYDEKRDADEAVYRILNTEEIIELRGIFEELECHQSICPLLTDDQSNYIGVYYTGPLEGKVCFLNHEETNLSPGFRSMERFITKILQDPAAEWDELQHDYPALTDHDDESQQDIKVIADLDNLIMQENLDEDAKQQLIFSKLAIMPCSRMEHICEYLLADDMYVQEKAIEMIRKRKYTPAAGHLFEVAKNGMHNGKVSAILALKEFKTAESKQLLKELKTVLPASYMMYMN</sequence>
<accession>A0ABS8YMG0</accession>
<keyword evidence="2" id="KW-1185">Reference proteome</keyword>
<evidence type="ECO:0000313" key="2">
    <source>
        <dbReference type="Proteomes" id="UP001199916"/>
    </source>
</evidence>
<dbReference type="RefSeq" id="WP_019424569.1">
    <property type="nucleotide sequence ID" value="NZ_JAJNBZ010000012.1"/>
</dbReference>
<comment type="caution">
    <text evidence="1">The sequence shown here is derived from an EMBL/GenBank/DDBJ whole genome shotgun (WGS) entry which is preliminary data.</text>
</comment>
<dbReference type="EMBL" id="JAJNBZ010000012">
    <property type="protein sequence ID" value="MCE5170769.1"/>
    <property type="molecule type" value="Genomic_DNA"/>
</dbReference>
<name>A0ABS8YMG0_9BACL</name>
<protein>
    <recommendedName>
        <fullName evidence="3">SMI1/KNR4 family protein</fullName>
    </recommendedName>
</protein>
<organism evidence="1 2">
    <name type="scientific">Paenibacillus profundus</name>
    <dbReference type="NCBI Taxonomy" id="1173085"/>
    <lineage>
        <taxon>Bacteria</taxon>
        <taxon>Bacillati</taxon>
        <taxon>Bacillota</taxon>
        <taxon>Bacilli</taxon>
        <taxon>Bacillales</taxon>
        <taxon>Paenibacillaceae</taxon>
        <taxon>Paenibacillus</taxon>
    </lineage>
</organism>
<gene>
    <name evidence="1" type="ORF">LQV63_15795</name>
</gene>